<comment type="caution">
    <text evidence="1">The sequence shown here is derived from an EMBL/GenBank/DDBJ whole genome shotgun (WGS) entry which is preliminary data.</text>
</comment>
<dbReference type="AlphaFoldDB" id="A0ABC8SJP8"/>
<proteinExistence type="predicted"/>
<dbReference type="EMBL" id="CAUOFW020002992">
    <property type="protein sequence ID" value="CAK9157401.1"/>
    <property type="molecule type" value="Genomic_DNA"/>
</dbReference>
<evidence type="ECO:0000313" key="2">
    <source>
        <dbReference type="Proteomes" id="UP001642360"/>
    </source>
</evidence>
<gene>
    <name evidence="1" type="ORF">ILEXP_LOCUS25957</name>
</gene>
<dbReference type="Proteomes" id="UP001642360">
    <property type="component" value="Unassembled WGS sequence"/>
</dbReference>
<protein>
    <recommendedName>
        <fullName evidence="3">DUF4283 domain-containing protein</fullName>
    </recommendedName>
</protein>
<accession>A0ABC8SJP8</accession>
<sequence>MESSRYVIFLRVTKLMNNGRRMGLIIPKGSDERGWIEFGSLLEFSMEKGRTREGETNKAMIREEDKWKKAVVCCSRACFTCGINGDQNPIRLEAKSHSWGGWIALEGLPFHRWHMEVFNKIGDCCGGFVEKPAVYKNKAQYLEKEKSTRKRPLVEPYVNGLGLELDARGNRRATEQPNEKKNKLSWDHRRCYEGARKDCLISMKLLGMLQGVLAGKGVRWRPLIEGVLAGKGVRWRPLIEVSMGQSQALRSYVVLWEDFVPYANIYTFDEHNKSFVSLMVDDCGGVFTLACSGHLGLSGMGKGMQAGEKGEVGQTNGQELAGVGNVFSGFESGLGMEMVGGMFGPGGRSWLSMGTGGLWESKNNKVQVC</sequence>
<keyword evidence="2" id="KW-1185">Reference proteome</keyword>
<name>A0ABC8SJP8_9AQUA</name>
<organism evidence="1 2">
    <name type="scientific">Ilex paraguariensis</name>
    <name type="common">yerba mate</name>
    <dbReference type="NCBI Taxonomy" id="185542"/>
    <lineage>
        <taxon>Eukaryota</taxon>
        <taxon>Viridiplantae</taxon>
        <taxon>Streptophyta</taxon>
        <taxon>Embryophyta</taxon>
        <taxon>Tracheophyta</taxon>
        <taxon>Spermatophyta</taxon>
        <taxon>Magnoliopsida</taxon>
        <taxon>eudicotyledons</taxon>
        <taxon>Gunneridae</taxon>
        <taxon>Pentapetalae</taxon>
        <taxon>asterids</taxon>
        <taxon>campanulids</taxon>
        <taxon>Aquifoliales</taxon>
        <taxon>Aquifoliaceae</taxon>
        <taxon>Ilex</taxon>
    </lineage>
</organism>
<evidence type="ECO:0008006" key="3">
    <source>
        <dbReference type="Google" id="ProtNLM"/>
    </source>
</evidence>
<evidence type="ECO:0000313" key="1">
    <source>
        <dbReference type="EMBL" id="CAK9157401.1"/>
    </source>
</evidence>
<reference evidence="1 2" key="1">
    <citation type="submission" date="2024-02" db="EMBL/GenBank/DDBJ databases">
        <authorList>
            <person name="Vignale AGUSTIN F."/>
            <person name="Sosa J E."/>
            <person name="Modenutti C."/>
        </authorList>
    </citation>
    <scope>NUCLEOTIDE SEQUENCE [LARGE SCALE GENOMIC DNA]</scope>
</reference>